<feature type="compositionally biased region" description="Low complexity" evidence="1">
    <location>
        <begin position="64"/>
        <end position="78"/>
    </location>
</feature>
<evidence type="ECO:0000256" key="1">
    <source>
        <dbReference type="SAM" id="MobiDB-lite"/>
    </source>
</evidence>
<evidence type="ECO:0000313" key="2">
    <source>
        <dbReference type="Proteomes" id="UP000095280"/>
    </source>
</evidence>
<sequence>VISAPRAPGQCGNKEVPICPGVKQETVAPWQSMSAGIEAKPAASCRITEVNRKYLLDYCSLNSTESASSSSGPSRSESPGIDQVGVIRCRQPDMRPCRTRRSRTSGRNNNKSNCNKTNNRTNSKSKTNRNNSKTNNNNNNSSNKTNSNNKTTATTRQTTATTRQTAATDKQQQQDKQNSNSTRQQAARTSKQQQDKQQNKTNTANNSNKQQDKQQQQENKQQHNKTSKQQDNKQQQAATATTRQTATTRRTAKTRQTAQQQLDESMPSVHISIQQKPPAAQSLSGRPHFAGCLWLPVSGQKFAKFSISDGESTELSDDDQEFEEAIAAALAVLQLDGAEAEPGDDAQDGAPETGRLEHPEGAAYKLRFVTATAGVEPATTTDGQSETGTSWPGSVRVNLVGERGQSGEMGFECSEHGARLAPGSTVEFPLSIPELGRLLRLRVRIPEENFRPAQAADDGIEKEASDAASSGSWILDRADAAAVQLQGALVGGSEGHPSAGLVLASVIVAQVVLAGAVHVVPLALHSQKSDSPPDVSTETRWPGWRMLPSASTQPVWLPRGGCAEEAHLVAAGGGGSADPAQSPAGCPASAWRCSLTLASTDLRSSSKRQRSQDSQRGRPGRSRRLHSGWAAIRQFGTMRPFVHALGGDKGWQQADEQHEQRLAGMAGIWDSDSGSGTKRKMKLRYLKAKRLRIYPS</sequence>
<dbReference type="PANTHER" id="PTHR48176:SF1">
    <property type="entry name" value="DDRGK DOMAIN-CONTAINING PROTEIN 1"/>
    <property type="match status" value="1"/>
</dbReference>
<dbReference type="WBParaSite" id="maker-unitig_35529-snap-gene-0.2-mRNA-1">
    <property type="protein sequence ID" value="maker-unitig_35529-snap-gene-0.2-mRNA-1"/>
    <property type="gene ID" value="maker-unitig_35529-snap-gene-0.2"/>
</dbReference>
<proteinExistence type="predicted"/>
<dbReference type="InterPro" id="IPR050899">
    <property type="entry name" value="DDRGK_domain-containing"/>
</dbReference>
<protein>
    <submittedName>
        <fullName evidence="3">PLAT domain-containing protein</fullName>
    </submittedName>
</protein>
<feature type="region of interest" description="Disordered" evidence="1">
    <location>
        <begin position="64"/>
        <end position="284"/>
    </location>
</feature>
<accession>A0A1I8FHX9</accession>
<dbReference type="PANTHER" id="PTHR48176">
    <property type="entry name" value="DDRGK DOMAIN-CONTAINING PROTEIN 1"/>
    <property type="match status" value="1"/>
</dbReference>
<feature type="region of interest" description="Disordered" evidence="1">
    <location>
        <begin position="339"/>
        <end position="360"/>
    </location>
</feature>
<organism evidence="2 3">
    <name type="scientific">Macrostomum lignano</name>
    <dbReference type="NCBI Taxonomy" id="282301"/>
    <lineage>
        <taxon>Eukaryota</taxon>
        <taxon>Metazoa</taxon>
        <taxon>Spiralia</taxon>
        <taxon>Lophotrochozoa</taxon>
        <taxon>Platyhelminthes</taxon>
        <taxon>Rhabditophora</taxon>
        <taxon>Macrostomorpha</taxon>
        <taxon>Macrostomida</taxon>
        <taxon>Macrostomidae</taxon>
        <taxon>Macrostomum</taxon>
    </lineage>
</organism>
<evidence type="ECO:0000313" key="3">
    <source>
        <dbReference type="WBParaSite" id="maker-unitig_35529-snap-gene-0.2-mRNA-1"/>
    </source>
</evidence>
<reference evidence="3" key="1">
    <citation type="submission" date="2016-11" db="UniProtKB">
        <authorList>
            <consortium name="WormBaseParasite"/>
        </authorList>
    </citation>
    <scope>IDENTIFICATION</scope>
</reference>
<feature type="region of interest" description="Disordered" evidence="1">
    <location>
        <begin position="601"/>
        <end position="627"/>
    </location>
</feature>
<dbReference type="AlphaFoldDB" id="A0A1I8FHX9"/>
<name>A0A1I8FHX9_9PLAT</name>
<feature type="compositionally biased region" description="Polar residues" evidence="1">
    <location>
        <begin position="178"/>
        <end position="188"/>
    </location>
</feature>
<feature type="compositionally biased region" description="Low complexity" evidence="1">
    <location>
        <begin position="199"/>
        <end position="219"/>
    </location>
</feature>
<feature type="compositionally biased region" description="Low complexity" evidence="1">
    <location>
        <begin position="227"/>
        <end position="261"/>
    </location>
</feature>
<dbReference type="Proteomes" id="UP000095280">
    <property type="component" value="Unplaced"/>
</dbReference>
<feature type="compositionally biased region" description="Low complexity" evidence="1">
    <location>
        <begin position="105"/>
        <end position="177"/>
    </location>
</feature>
<dbReference type="GO" id="GO:0044389">
    <property type="term" value="F:ubiquitin-like protein ligase binding"/>
    <property type="evidence" value="ECO:0007669"/>
    <property type="project" value="TreeGrafter"/>
</dbReference>
<keyword evidence="2" id="KW-1185">Reference proteome</keyword>